<dbReference type="AlphaFoldDB" id="A0A8K1LSX2"/>
<organism evidence="1 2">
    <name type="scientific">Zosterops borbonicus</name>
    <dbReference type="NCBI Taxonomy" id="364589"/>
    <lineage>
        <taxon>Eukaryota</taxon>
        <taxon>Metazoa</taxon>
        <taxon>Chordata</taxon>
        <taxon>Craniata</taxon>
        <taxon>Vertebrata</taxon>
        <taxon>Euteleostomi</taxon>
        <taxon>Archelosauria</taxon>
        <taxon>Archosauria</taxon>
        <taxon>Dinosauria</taxon>
        <taxon>Saurischia</taxon>
        <taxon>Theropoda</taxon>
        <taxon>Coelurosauria</taxon>
        <taxon>Aves</taxon>
        <taxon>Neognathae</taxon>
        <taxon>Neoaves</taxon>
        <taxon>Telluraves</taxon>
        <taxon>Australaves</taxon>
        <taxon>Passeriformes</taxon>
        <taxon>Sylvioidea</taxon>
        <taxon>Zosteropidae</taxon>
        <taxon>Zosterops</taxon>
    </lineage>
</organism>
<evidence type="ECO:0000313" key="1">
    <source>
        <dbReference type="EMBL" id="TRZ25084.1"/>
    </source>
</evidence>
<accession>A0A8K1LSX2</accession>
<dbReference type="EMBL" id="SWJQ01000033">
    <property type="protein sequence ID" value="TRZ25084.1"/>
    <property type="molecule type" value="Genomic_DNA"/>
</dbReference>
<sequence>MRNGATSAWQTKASIMKIATMGKEFAMCYLGICYPSLDTCTKSYPTKKEQKNQQVHNESSAQMEMCCICEWVEDFRAELSNMDISVESFEYPVLKFCIKGAV</sequence>
<comment type="caution">
    <text evidence="1">The sequence shown here is derived from an EMBL/GenBank/DDBJ whole genome shotgun (WGS) entry which is preliminary data.</text>
</comment>
<proteinExistence type="predicted"/>
<protein>
    <submittedName>
        <fullName evidence="1">Uncharacterized protein</fullName>
    </submittedName>
</protein>
<name>A0A8K1LSX2_9PASS</name>
<dbReference type="Proteomes" id="UP000796761">
    <property type="component" value="Unassembled WGS sequence"/>
</dbReference>
<keyword evidence="2" id="KW-1185">Reference proteome</keyword>
<reference evidence="1" key="1">
    <citation type="submission" date="2019-04" db="EMBL/GenBank/DDBJ databases">
        <title>Genome assembly of Zosterops borbonicus 15179.</title>
        <authorList>
            <person name="Leroy T."/>
            <person name="Anselmetti Y."/>
            <person name="Tilak M.-K."/>
            <person name="Nabholz B."/>
        </authorList>
    </citation>
    <scope>NUCLEOTIDE SEQUENCE</scope>
    <source>
        <strain evidence="1">HGM_15179</strain>
        <tissue evidence="1">Muscle</tissue>
    </source>
</reference>
<gene>
    <name evidence="1" type="ORF">HGM15179_001987</name>
</gene>
<evidence type="ECO:0000313" key="2">
    <source>
        <dbReference type="Proteomes" id="UP000796761"/>
    </source>
</evidence>